<proteinExistence type="predicted"/>
<name>A0A347WD96_9PROT</name>
<gene>
    <name evidence="1" type="ORF">CD178_02083</name>
</gene>
<dbReference type="KEGG" id="ksc:CD178_02083"/>
<dbReference type="Proteomes" id="UP000264120">
    <property type="component" value="Chromosome"/>
</dbReference>
<keyword evidence="2" id="KW-1185">Reference proteome</keyword>
<evidence type="ECO:0000313" key="2">
    <source>
        <dbReference type="Proteomes" id="UP000264120"/>
    </source>
</evidence>
<dbReference type="EMBL" id="CP023036">
    <property type="protein sequence ID" value="AXY22839.1"/>
    <property type="molecule type" value="Genomic_DNA"/>
</dbReference>
<dbReference type="AlphaFoldDB" id="A0A347WD96"/>
<protein>
    <submittedName>
        <fullName evidence="1">Uncharacterized protein</fullName>
    </submittedName>
</protein>
<reference evidence="1 2" key="1">
    <citation type="submission" date="2017-08" db="EMBL/GenBank/DDBJ databases">
        <title>Complete genome sequence of Gluconacetobacter saccharivorans CV1 isolated from Fermented Vinegar.</title>
        <authorList>
            <person name="Kim S.-Y."/>
        </authorList>
    </citation>
    <scope>NUCLEOTIDE SEQUENCE [LARGE SCALE GENOMIC DNA]</scope>
    <source>
        <strain evidence="1 2">CV1</strain>
    </source>
</reference>
<accession>A0A347WD96</accession>
<organism evidence="1 2">
    <name type="scientific">Komagataeibacter saccharivorans</name>
    <dbReference type="NCBI Taxonomy" id="265959"/>
    <lineage>
        <taxon>Bacteria</taxon>
        <taxon>Pseudomonadati</taxon>
        <taxon>Pseudomonadota</taxon>
        <taxon>Alphaproteobacteria</taxon>
        <taxon>Acetobacterales</taxon>
        <taxon>Acetobacteraceae</taxon>
        <taxon>Komagataeibacter</taxon>
    </lineage>
</organism>
<sequence>MNCLTEWKVHSPSRALFPMWHFIPQHLFSPAVHNISERNSQVATHTSIQENAIKRGYPIFIFPVKLHPSSAMPGMGDICLVR</sequence>
<evidence type="ECO:0000313" key="1">
    <source>
        <dbReference type="EMBL" id="AXY22839.1"/>
    </source>
</evidence>